<dbReference type="InterPro" id="IPR014925">
    <property type="entry name" value="CGGC_dom"/>
</dbReference>
<dbReference type="Pfam" id="PF08821">
    <property type="entry name" value="CGGC"/>
    <property type="match status" value="1"/>
</dbReference>
<name>A0A1Y3GAA1_9EURY</name>
<evidence type="ECO:0000259" key="1">
    <source>
        <dbReference type="SMART" id="SM01078"/>
    </source>
</evidence>
<dbReference type="OrthoDB" id="63175at2157"/>
<accession>A0A1Y3GAA1</accession>
<dbReference type="Proteomes" id="UP000195137">
    <property type="component" value="Unassembled WGS sequence"/>
</dbReference>
<sequence>MSDDVTKVAIVRCERISEACAGYGCLTAFNDRRVKFEEIGDAELVGFFTCGGCPGRRIKRLVKKLQSKDRAPDVIHLSSCMLYDEEQDYISCPAVDEIERMIESMNIKVERGTHH</sequence>
<organism evidence="2 3">
    <name type="scientific">Methanonatronarchaeum thermophilum</name>
    <dbReference type="NCBI Taxonomy" id="1927129"/>
    <lineage>
        <taxon>Archaea</taxon>
        <taxon>Methanobacteriati</taxon>
        <taxon>Methanobacteriota</taxon>
        <taxon>Methanonatronarchaeia</taxon>
        <taxon>Methanonatronarchaeales</taxon>
        <taxon>Methanonatronarchaeaceae</taxon>
        <taxon>Methanonatronarchaeum</taxon>
    </lineage>
</organism>
<evidence type="ECO:0000313" key="3">
    <source>
        <dbReference type="Proteomes" id="UP000195137"/>
    </source>
</evidence>
<evidence type="ECO:0000313" key="2">
    <source>
        <dbReference type="EMBL" id="OUJ18358.1"/>
    </source>
</evidence>
<dbReference type="SMART" id="SM01078">
    <property type="entry name" value="CGGC"/>
    <property type="match status" value="1"/>
</dbReference>
<gene>
    <name evidence="2" type="ORF">AMET1_1271</name>
</gene>
<keyword evidence="3" id="KW-1185">Reference proteome</keyword>
<dbReference type="EMBL" id="MRZU01000004">
    <property type="protein sequence ID" value="OUJ18358.1"/>
    <property type="molecule type" value="Genomic_DNA"/>
</dbReference>
<dbReference type="RefSeq" id="WP_086637643.1">
    <property type="nucleotide sequence ID" value="NZ_MRZU01000004.1"/>
</dbReference>
<reference evidence="2 3" key="1">
    <citation type="submission" date="2016-12" db="EMBL/GenBank/DDBJ databases">
        <title>Discovery of methanogenic haloarchaea.</title>
        <authorList>
            <person name="Sorokin D.Y."/>
            <person name="Makarova K.S."/>
            <person name="Abbas B."/>
            <person name="Ferrer M."/>
            <person name="Golyshin P.N."/>
        </authorList>
    </citation>
    <scope>NUCLEOTIDE SEQUENCE [LARGE SCALE GENOMIC DNA]</scope>
    <source>
        <strain evidence="2">AMET1</strain>
    </source>
</reference>
<proteinExistence type="predicted"/>
<feature type="domain" description="CGGC" evidence="1">
    <location>
        <begin position="7"/>
        <end position="114"/>
    </location>
</feature>
<comment type="caution">
    <text evidence="2">The sequence shown here is derived from an EMBL/GenBank/DDBJ whole genome shotgun (WGS) entry which is preliminary data.</text>
</comment>
<dbReference type="AlphaFoldDB" id="A0A1Y3GAA1"/>
<protein>
    <submittedName>
        <fullName evidence="2">Putative metal-binding protein</fullName>
    </submittedName>
</protein>